<dbReference type="Pfam" id="PF00072">
    <property type="entry name" value="Response_reg"/>
    <property type="match status" value="1"/>
</dbReference>
<reference evidence="15" key="1">
    <citation type="submission" date="2010-12" db="EMBL/GenBank/DDBJ databases">
        <title>Complete sequence of Desulfovibrio aespoeensis Aspo-2.</title>
        <authorList>
            <consortium name="US DOE Joint Genome Institute"/>
            <person name="Lucas S."/>
            <person name="Copeland A."/>
            <person name="Lapidus A."/>
            <person name="Cheng J.-F."/>
            <person name="Goodwin L."/>
            <person name="Pitluck S."/>
            <person name="Chertkov O."/>
            <person name="Misra M."/>
            <person name="Detter J.C."/>
            <person name="Han C."/>
            <person name="Tapia R."/>
            <person name="Land M."/>
            <person name="Hauser L."/>
            <person name="Kyrpides N."/>
            <person name="Ivanova N."/>
            <person name="Ovchinnikova G."/>
            <person name="Pedersen K."/>
            <person name="Jagevall S."/>
            <person name="Hazen T."/>
            <person name="Woyke T."/>
        </authorList>
    </citation>
    <scope>NUCLEOTIDE SEQUENCE [LARGE SCALE GENOMIC DNA]</scope>
    <source>
        <strain evidence="15">ATCC 700646 / DSM 10631 / Aspo-2</strain>
    </source>
</reference>
<dbReference type="Pfam" id="PF00672">
    <property type="entry name" value="HAMP"/>
    <property type="match status" value="1"/>
</dbReference>
<dbReference type="HOGENOM" id="CLU_000445_104_15_7"/>
<dbReference type="PANTHER" id="PTHR45339">
    <property type="entry name" value="HYBRID SIGNAL TRANSDUCTION HISTIDINE KINASE J"/>
    <property type="match status" value="1"/>
</dbReference>
<dbReference type="CDD" id="cd06225">
    <property type="entry name" value="HAMP"/>
    <property type="match status" value="1"/>
</dbReference>
<evidence type="ECO:0000256" key="2">
    <source>
        <dbReference type="ARBA" id="ARBA00004370"/>
    </source>
</evidence>
<dbReference type="KEGG" id="das:Daes_2952"/>
<keyword evidence="14" id="KW-0067">ATP-binding</keyword>
<dbReference type="PRINTS" id="PR00344">
    <property type="entry name" value="BCTRLSENSOR"/>
</dbReference>
<dbReference type="FunFam" id="3.30.565.10:FF:000010">
    <property type="entry name" value="Sensor histidine kinase RcsC"/>
    <property type="match status" value="1"/>
</dbReference>
<dbReference type="GO" id="GO:0000155">
    <property type="term" value="F:phosphorelay sensor kinase activity"/>
    <property type="evidence" value="ECO:0007669"/>
    <property type="project" value="InterPro"/>
</dbReference>
<evidence type="ECO:0000256" key="7">
    <source>
        <dbReference type="ARBA" id="ARBA00023012"/>
    </source>
</evidence>
<dbReference type="PROSITE" id="PS50110">
    <property type="entry name" value="RESPONSE_REGULATORY"/>
    <property type="match status" value="1"/>
</dbReference>
<dbReference type="CDD" id="cd17546">
    <property type="entry name" value="REC_hyHK_CKI1_RcsC-like"/>
    <property type="match status" value="1"/>
</dbReference>
<dbReference type="InterPro" id="IPR005467">
    <property type="entry name" value="His_kinase_dom"/>
</dbReference>
<dbReference type="InterPro" id="IPR004358">
    <property type="entry name" value="Sig_transdc_His_kin-like_C"/>
</dbReference>
<dbReference type="InterPro" id="IPR003594">
    <property type="entry name" value="HATPase_dom"/>
</dbReference>
<feature type="coiled-coil region" evidence="9">
    <location>
        <begin position="209"/>
        <end position="272"/>
    </location>
</feature>
<keyword evidence="6" id="KW-0418">Kinase</keyword>
<evidence type="ECO:0000256" key="10">
    <source>
        <dbReference type="SAM" id="Phobius"/>
    </source>
</evidence>
<keyword evidence="10" id="KW-0472">Membrane</keyword>
<evidence type="ECO:0000256" key="8">
    <source>
        <dbReference type="PROSITE-ProRule" id="PRU00169"/>
    </source>
</evidence>
<dbReference type="AlphaFoldDB" id="E6VYS9"/>
<dbReference type="InterPro" id="IPR011006">
    <property type="entry name" value="CheY-like_superfamily"/>
</dbReference>
<dbReference type="PROSITE" id="PS50885">
    <property type="entry name" value="HAMP"/>
    <property type="match status" value="1"/>
</dbReference>
<protein>
    <recommendedName>
        <fullName evidence="3">histidine kinase</fullName>
        <ecNumber evidence="3">2.7.13.3</ecNumber>
    </recommendedName>
</protein>
<evidence type="ECO:0000256" key="3">
    <source>
        <dbReference type="ARBA" id="ARBA00012438"/>
    </source>
</evidence>
<dbReference type="Pfam" id="PF02518">
    <property type="entry name" value="HATPase_c"/>
    <property type="match status" value="1"/>
</dbReference>
<keyword evidence="5" id="KW-0808">Transferase</keyword>
<dbReference type="CDD" id="cd16922">
    <property type="entry name" value="HATPase_EvgS-ArcB-TorS-like"/>
    <property type="match status" value="1"/>
</dbReference>
<feature type="transmembrane region" description="Helical" evidence="10">
    <location>
        <begin position="12"/>
        <end position="36"/>
    </location>
</feature>
<dbReference type="SUPFAM" id="SSF52172">
    <property type="entry name" value="CheY-like"/>
    <property type="match status" value="1"/>
</dbReference>
<evidence type="ECO:0000313" key="14">
    <source>
        <dbReference type="EMBL" id="ADU63946.1"/>
    </source>
</evidence>
<dbReference type="Gene3D" id="1.10.287.130">
    <property type="match status" value="1"/>
</dbReference>
<dbReference type="InterPro" id="IPR036890">
    <property type="entry name" value="HATPase_C_sf"/>
</dbReference>
<feature type="domain" description="HAMP" evidence="13">
    <location>
        <begin position="176"/>
        <end position="228"/>
    </location>
</feature>
<keyword evidence="4 8" id="KW-0597">Phosphoprotein</keyword>
<dbReference type="InterPro" id="IPR003661">
    <property type="entry name" value="HisK_dim/P_dom"/>
</dbReference>
<keyword evidence="7" id="KW-0902">Two-component regulatory system</keyword>
<comment type="subcellular location">
    <subcellularLocation>
        <location evidence="2">Membrane</location>
    </subcellularLocation>
</comment>
<feature type="domain" description="Response regulatory" evidence="12">
    <location>
        <begin position="541"/>
        <end position="660"/>
    </location>
</feature>
<evidence type="ECO:0000259" key="12">
    <source>
        <dbReference type="PROSITE" id="PS50110"/>
    </source>
</evidence>
<dbReference type="EC" id="2.7.13.3" evidence="3"/>
<evidence type="ECO:0000256" key="4">
    <source>
        <dbReference type="ARBA" id="ARBA00022553"/>
    </source>
</evidence>
<sequence length="664" mass="72604">MTNPRSLSRRVTLVQTAVITAVVLLFSTATISWNAYRLTRQLDDRIAQTLKLAETTLSTAVWQLDHDAARDILDAVFMDEAVVFAQVVAGQETVAEKTRPPFSRLNADEVGNPPCCLSRTTVIKKYGEPIGSFNLVVSKAPVRRDILVNAGSTLALALALILILVITQATLHFARKRLIIPLQRLEASATAIAEGNLDIPVDTSPDCELRNLTRAFEDMRESMRHLIKDLQTANAKLEDHRAHLETTVRERTEELEHKNDSLNTALDELRNATLVAERANLAKSRFLSSMSHEIRTPMNAVLGMAEILGETELTPDQTRYVQIIRAAGESLLAILSDIIDLSRIETGSLRLDETRFTLSETVDKAFAIIEPRAGQKSLELVCTLAPDVPNRLTGDPKLLTQVLVHLLGNAVKFTEGGTVRLSVSRAPGRDGGVAVQFSVSDTGPGIPADRLGAIFDSFTQANNSTTREHGGAGLGLTISKRIVHMMGGRIWAESSVGLGSTFHFTAVFGNASDTETLRADLLCRDEDRGAPSDLPPLPASSILMLEDSRYNAFVIETYLKDTPCRLTVAENAEKGLELFRQGGFDLVLMDIQMPGMDGCDATRTIRQWETRQGLPATPVVALTAYVLDSDVKQCLLAGINHHLAKPVKKSALYDIITKFVRSGQ</sequence>
<keyword evidence="10" id="KW-0812">Transmembrane</keyword>
<evidence type="ECO:0000313" key="15">
    <source>
        <dbReference type="Proteomes" id="UP000002191"/>
    </source>
</evidence>
<dbReference type="InterPro" id="IPR001789">
    <property type="entry name" value="Sig_transdc_resp-reg_receiver"/>
</dbReference>
<dbReference type="PROSITE" id="PS50109">
    <property type="entry name" value="HIS_KIN"/>
    <property type="match status" value="1"/>
</dbReference>
<gene>
    <name evidence="14" type="ordered locus">Daes_2952</name>
</gene>
<feature type="transmembrane region" description="Helical" evidence="10">
    <location>
        <begin position="146"/>
        <end position="166"/>
    </location>
</feature>
<evidence type="ECO:0000256" key="5">
    <source>
        <dbReference type="ARBA" id="ARBA00022679"/>
    </source>
</evidence>
<proteinExistence type="predicted"/>
<evidence type="ECO:0000259" key="13">
    <source>
        <dbReference type="PROSITE" id="PS50885"/>
    </source>
</evidence>
<dbReference type="InterPro" id="IPR036097">
    <property type="entry name" value="HisK_dim/P_sf"/>
</dbReference>
<evidence type="ECO:0000259" key="11">
    <source>
        <dbReference type="PROSITE" id="PS50109"/>
    </source>
</evidence>
<dbReference type="eggNOG" id="COG5002">
    <property type="taxonomic scope" value="Bacteria"/>
</dbReference>
<dbReference type="Gene3D" id="3.30.565.10">
    <property type="entry name" value="Histidine kinase-like ATPase, C-terminal domain"/>
    <property type="match status" value="1"/>
</dbReference>
<organism evidence="14 15">
    <name type="scientific">Pseudodesulfovibrio aespoeensis (strain ATCC 700646 / DSM 10631 / Aspo-2)</name>
    <name type="common">Desulfovibrio aespoeensis</name>
    <dbReference type="NCBI Taxonomy" id="643562"/>
    <lineage>
        <taxon>Bacteria</taxon>
        <taxon>Pseudomonadati</taxon>
        <taxon>Thermodesulfobacteriota</taxon>
        <taxon>Desulfovibrionia</taxon>
        <taxon>Desulfovibrionales</taxon>
        <taxon>Desulfovibrionaceae</taxon>
    </lineage>
</organism>
<dbReference type="CDD" id="cd00082">
    <property type="entry name" value="HisKA"/>
    <property type="match status" value="1"/>
</dbReference>
<dbReference type="SMART" id="SM00388">
    <property type="entry name" value="HisKA"/>
    <property type="match status" value="1"/>
</dbReference>
<dbReference type="GO" id="GO:0016020">
    <property type="term" value="C:membrane"/>
    <property type="evidence" value="ECO:0007669"/>
    <property type="project" value="UniProtKB-SubCell"/>
</dbReference>
<comment type="catalytic activity">
    <reaction evidence="1">
        <text>ATP + protein L-histidine = ADP + protein N-phospho-L-histidine.</text>
        <dbReference type="EC" id="2.7.13.3"/>
    </reaction>
</comment>
<dbReference type="SUPFAM" id="SSF158472">
    <property type="entry name" value="HAMP domain-like"/>
    <property type="match status" value="1"/>
</dbReference>
<dbReference type="PANTHER" id="PTHR45339:SF1">
    <property type="entry name" value="HYBRID SIGNAL TRANSDUCTION HISTIDINE KINASE J"/>
    <property type="match status" value="1"/>
</dbReference>
<dbReference type="STRING" id="643562.Daes_2952"/>
<keyword evidence="9" id="KW-0175">Coiled coil</keyword>
<dbReference type="SUPFAM" id="SSF55874">
    <property type="entry name" value="ATPase domain of HSP90 chaperone/DNA topoisomerase II/histidine kinase"/>
    <property type="match status" value="1"/>
</dbReference>
<dbReference type="Gene3D" id="6.10.340.10">
    <property type="match status" value="1"/>
</dbReference>
<dbReference type="SMART" id="SM00304">
    <property type="entry name" value="HAMP"/>
    <property type="match status" value="1"/>
</dbReference>
<feature type="domain" description="Histidine kinase" evidence="11">
    <location>
        <begin position="289"/>
        <end position="510"/>
    </location>
</feature>
<keyword evidence="15" id="KW-1185">Reference proteome</keyword>
<dbReference type="SMART" id="SM00387">
    <property type="entry name" value="HATPase_c"/>
    <property type="match status" value="1"/>
</dbReference>
<reference evidence="14 15" key="2">
    <citation type="journal article" date="2014" name="Genome Announc.">
        <title>Complete Genome Sequence of the Subsurface, Mesophilic Sulfate-Reducing Bacterium Desulfovibrio aespoeensis Aspo-2.</title>
        <authorList>
            <person name="Pedersen K."/>
            <person name="Bengtsson A."/>
            <person name="Edlund J."/>
            <person name="Rabe L."/>
            <person name="Hazen T."/>
            <person name="Chakraborty R."/>
            <person name="Goodwin L."/>
            <person name="Shapiro N."/>
        </authorList>
    </citation>
    <scope>NUCLEOTIDE SEQUENCE [LARGE SCALE GENOMIC DNA]</scope>
    <source>
        <strain evidence="15">ATCC 700646 / DSM 10631 / Aspo-2</strain>
    </source>
</reference>
<dbReference type="GO" id="GO:0005524">
    <property type="term" value="F:ATP binding"/>
    <property type="evidence" value="ECO:0007669"/>
    <property type="project" value="UniProtKB-KW"/>
</dbReference>
<dbReference type="InterPro" id="IPR003660">
    <property type="entry name" value="HAMP_dom"/>
</dbReference>
<evidence type="ECO:0000256" key="1">
    <source>
        <dbReference type="ARBA" id="ARBA00000085"/>
    </source>
</evidence>
<dbReference type="Pfam" id="PF00512">
    <property type="entry name" value="HisKA"/>
    <property type="match status" value="1"/>
</dbReference>
<evidence type="ECO:0000256" key="9">
    <source>
        <dbReference type="SAM" id="Coils"/>
    </source>
</evidence>
<dbReference type="SUPFAM" id="SSF47384">
    <property type="entry name" value="Homodimeric domain of signal transducing histidine kinase"/>
    <property type="match status" value="1"/>
</dbReference>
<name>E6VYS9_PSEA9</name>
<keyword evidence="14" id="KW-0547">Nucleotide-binding</keyword>
<dbReference type="EMBL" id="CP002431">
    <property type="protein sequence ID" value="ADU63946.1"/>
    <property type="molecule type" value="Genomic_DNA"/>
</dbReference>
<accession>E6VYS9</accession>
<feature type="modified residue" description="4-aspartylphosphate" evidence="8">
    <location>
        <position position="590"/>
    </location>
</feature>
<dbReference type="Gene3D" id="3.40.50.2300">
    <property type="match status" value="1"/>
</dbReference>
<dbReference type="SMART" id="SM00448">
    <property type="entry name" value="REC"/>
    <property type="match status" value="1"/>
</dbReference>
<evidence type="ECO:0000256" key="6">
    <source>
        <dbReference type="ARBA" id="ARBA00022777"/>
    </source>
</evidence>
<keyword evidence="10" id="KW-1133">Transmembrane helix</keyword>
<dbReference type="Proteomes" id="UP000002191">
    <property type="component" value="Chromosome"/>
</dbReference>